<keyword evidence="3" id="KW-1185">Reference proteome</keyword>
<proteinExistence type="predicted"/>
<dbReference type="RefSeq" id="WP_146602167.1">
    <property type="nucleotide sequence ID" value="NZ_SJPY01000009.1"/>
</dbReference>
<evidence type="ECO:0000313" key="2">
    <source>
        <dbReference type="EMBL" id="TWU35609.1"/>
    </source>
</evidence>
<feature type="region of interest" description="Disordered" evidence="1">
    <location>
        <begin position="65"/>
        <end position="106"/>
    </location>
</feature>
<comment type="caution">
    <text evidence="2">The sequence shown here is derived from an EMBL/GenBank/DDBJ whole genome shotgun (WGS) entry which is preliminary data.</text>
</comment>
<accession>A0A5C6DL38</accession>
<evidence type="ECO:0000313" key="3">
    <source>
        <dbReference type="Proteomes" id="UP000315471"/>
    </source>
</evidence>
<organism evidence="2 3">
    <name type="scientific">Novipirellula aureliae</name>
    <dbReference type="NCBI Taxonomy" id="2527966"/>
    <lineage>
        <taxon>Bacteria</taxon>
        <taxon>Pseudomonadati</taxon>
        <taxon>Planctomycetota</taxon>
        <taxon>Planctomycetia</taxon>
        <taxon>Pirellulales</taxon>
        <taxon>Pirellulaceae</taxon>
        <taxon>Novipirellula</taxon>
    </lineage>
</organism>
<sequence length="106" mass="11588">MAPFQNTLVLLDGRTGQTWLLTKHEGESATWVLISVAVPGKVKLESPSSTIGDTQIQFIPEMRGPIIGRSKNNDAATTDSLRGNANGAYRSYDGQTIPSEERRTNR</sequence>
<dbReference type="Proteomes" id="UP000315471">
    <property type="component" value="Unassembled WGS sequence"/>
</dbReference>
<dbReference type="EMBL" id="SJPY01000009">
    <property type="protein sequence ID" value="TWU35609.1"/>
    <property type="molecule type" value="Genomic_DNA"/>
</dbReference>
<feature type="compositionally biased region" description="Polar residues" evidence="1">
    <location>
        <begin position="73"/>
        <end position="83"/>
    </location>
</feature>
<name>A0A5C6DL38_9BACT</name>
<gene>
    <name evidence="2" type="ORF">Q31b_50440</name>
</gene>
<protein>
    <submittedName>
        <fullName evidence="2">Uncharacterized protein</fullName>
    </submittedName>
</protein>
<dbReference type="AlphaFoldDB" id="A0A5C6DL38"/>
<evidence type="ECO:0000256" key="1">
    <source>
        <dbReference type="SAM" id="MobiDB-lite"/>
    </source>
</evidence>
<reference evidence="2 3" key="1">
    <citation type="submission" date="2019-02" db="EMBL/GenBank/DDBJ databases">
        <title>Deep-cultivation of Planctomycetes and their phenomic and genomic characterization uncovers novel biology.</title>
        <authorList>
            <person name="Wiegand S."/>
            <person name="Jogler M."/>
            <person name="Boedeker C."/>
            <person name="Pinto D."/>
            <person name="Vollmers J."/>
            <person name="Rivas-Marin E."/>
            <person name="Kohn T."/>
            <person name="Peeters S.H."/>
            <person name="Heuer A."/>
            <person name="Rast P."/>
            <person name="Oberbeckmann S."/>
            <person name="Bunk B."/>
            <person name="Jeske O."/>
            <person name="Meyerdierks A."/>
            <person name="Storesund J.E."/>
            <person name="Kallscheuer N."/>
            <person name="Luecker S."/>
            <person name="Lage O.M."/>
            <person name="Pohl T."/>
            <person name="Merkel B.J."/>
            <person name="Hornburger P."/>
            <person name="Mueller R.-W."/>
            <person name="Bruemmer F."/>
            <person name="Labrenz M."/>
            <person name="Spormann A.M."/>
            <person name="Op Den Camp H."/>
            <person name="Overmann J."/>
            <person name="Amann R."/>
            <person name="Jetten M.S.M."/>
            <person name="Mascher T."/>
            <person name="Medema M.H."/>
            <person name="Devos D.P."/>
            <person name="Kaster A.-K."/>
            <person name="Ovreas L."/>
            <person name="Rohde M."/>
            <person name="Galperin M.Y."/>
            <person name="Jogler C."/>
        </authorList>
    </citation>
    <scope>NUCLEOTIDE SEQUENCE [LARGE SCALE GENOMIC DNA]</scope>
    <source>
        <strain evidence="2 3">Q31b</strain>
    </source>
</reference>